<evidence type="ECO:0000313" key="2">
    <source>
        <dbReference type="EMBL" id="TRW21471.1"/>
    </source>
</evidence>
<dbReference type="OrthoDB" id="9814627at2"/>
<reference evidence="2 3" key="1">
    <citation type="submission" date="2019-07" db="EMBL/GenBank/DDBJ databases">
        <title>Flavobacterium sp. nov., isolated from glacier ice.</title>
        <authorList>
            <person name="Liu Q."/>
            <person name="Xin Y.-H."/>
        </authorList>
    </citation>
    <scope>NUCLEOTIDE SEQUENCE [LARGE SCALE GENOMIC DNA]</scope>
    <source>
        <strain evidence="2 3">ZT4R6</strain>
    </source>
</reference>
<name>A0A552UTB7_9FLAO</name>
<gene>
    <name evidence="2" type="ORF">FMM05_20185</name>
</gene>
<dbReference type="EMBL" id="VJVZ01000019">
    <property type="protein sequence ID" value="TRW21471.1"/>
    <property type="molecule type" value="Genomic_DNA"/>
</dbReference>
<evidence type="ECO:0008006" key="4">
    <source>
        <dbReference type="Google" id="ProtNLM"/>
    </source>
</evidence>
<dbReference type="Proteomes" id="UP000320643">
    <property type="component" value="Unassembled WGS sequence"/>
</dbReference>
<evidence type="ECO:0000313" key="3">
    <source>
        <dbReference type="Proteomes" id="UP000320643"/>
    </source>
</evidence>
<keyword evidence="1" id="KW-0732">Signal</keyword>
<feature type="chain" id="PRO_5022047931" description="YD repeat-containing protein" evidence="1">
    <location>
        <begin position="25"/>
        <end position="1120"/>
    </location>
</feature>
<proteinExistence type="predicted"/>
<dbReference type="RefSeq" id="WP_143375236.1">
    <property type="nucleotide sequence ID" value="NZ_VJVZ01000019.1"/>
</dbReference>
<organism evidence="2 3">
    <name type="scientific">Flavobacterium zepuense</name>
    <dbReference type="NCBI Taxonomy" id="2593302"/>
    <lineage>
        <taxon>Bacteria</taxon>
        <taxon>Pseudomonadati</taxon>
        <taxon>Bacteroidota</taxon>
        <taxon>Flavobacteriia</taxon>
        <taxon>Flavobacteriales</taxon>
        <taxon>Flavobacteriaceae</taxon>
        <taxon>Flavobacterium</taxon>
    </lineage>
</organism>
<protein>
    <recommendedName>
        <fullName evidence="4">YD repeat-containing protein</fullName>
    </recommendedName>
</protein>
<keyword evidence="3" id="KW-1185">Reference proteome</keyword>
<comment type="caution">
    <text evidence="2">The sequence shown here is derived from an EMBL/GenBank/DDBJ whole genome shotgun (WGS) entry which is preliminary data.</text>
</comment>
<evidence type="ECO:0000256" key="1">
    <source>
        <dbReference type="SAM" id="SignalP"/>
    </source>
</evidence>
<dbReference type="AlphaFoldDB" id="A0A552UTB7"/>
<accession>A0A552UTB7</accession>
<feature type="signal peptide" evidence="1">
    <location>
        <begin position="1"/>
        <end position="24"/>
    </location>
</feature>
<sequence>MLSYFKLHCKYVLVFILISWPCLSQEQPNINADLPKISPPSPSVAALMKFEEVPVDNYSGIPDISIPIYSIQSRSKDIAVNLSLNYHPLSIAASEVASYVGLGWNLMAGGTISRTVKGFPDEILESGRIGIYRDNNDVNQRNMYYTIRKAALYGTTYDQNAHNEYMYQANEKGKFDTEQDFYQFNFMGHSGRFYIEKDQNTFKVVRLDNTDDLKIEFNINTSTYKVSSFTIRDDKGNQFLFDINEETSETGNSGSQEGGPNNPTPTSVYFSAYQLSQVKDINGKVLLTLSYNPDNEILTEVVKSTVNKYNYAPNYNADLVVLTQFCDRRTLMLPTQVWSGSTRSTKTKKLKQIIVEGKAKIDFELEGGRQDKDNTSAYRLKSIAVKDLNDVGVKRYVLTHGYSTIVDESVNSRFGTRMILKKVSEGNFTDTITQSHRFYYKTKQGYDESLVYQDYWGYFNYNTSCLTGYYKEPTPGFTTMDVLQKIKLPTGGCKIFNFESNTYSFIGNQALTNFDDNPDNWTDDAPPPFVFTQLVTNQNSAYTFTINTPQKVCISAGGNWNSTAIWMIGVRKVNGSGSIPVTGFSNDPQDPSLYPKYVQLDVGTYFITFSTQNIDYPNNFSMSVTVGRKNKNLFQKQFLYGGGIRIKNIGYFDQDVVADYYNLPNQTIVPAKQKDFKYHFFDNSSKSSGSLVFAKPVYTYNQEVNVLYECGELNPPPPTSITLFYIVTADQNNLMAQKTRGTDVGYKNVTVSETGLGYSKYTYSSPIDVPEDSYEHYYPFFPTKNYDYKRGLLKNEKVFHNNGRILTETTQEYDFEEAEDLTSIKYWSPQNCVFTGPYSTYATYMDYVSTCTSGDCGCGPVYSFVTMSTIYEAFGWAKLKTITKKEYFYRSDNTQDIVSTKEEYTYNPINKKIATYLKEVYGTAEKLKSEYTYYTDPGAASNNNIGQIQEVKQYDNNNLISTQHILYDAFARPNFIAVSKGNENLENKIQFLSYDTDDNPLEVKQIDGITISYIWGYNKTQPIAMIENASYAEIAAGLGVSIATVNGYTQTTLPTNLRTALPNAKVTTYEYSPLIGVTKVTDPMGTFTIYGYDNFGRLQWVKDSENNYLSENDYKYKTQN</sequence>